<dbReference type="KEGG" id="lvs:LOKVESSMR4R_02228"/>
<dbReference type="SMART" id="SM01321">
    <property type="entry name" value="Y1_Tnp"/>
    <property type="match status" value="1"/>
</dbReference>
<dbReference type="OrthoDB" id="9794403at2"/>
<dbReference type="Proteomes" id="UP000195273">
    <property type="component" value="Chromosome"/>
</dbReference>
<dbReference type="GO" id="GO:0043565">
    <property type="term" value="F:sequence-specific DNA binding"/>
    <property type="evidence" value="ECO:0007669"/>
    <property type="project" value="TreeGrafter"/>
</dbReference>
<name>A0A1Y0ED83_9RHOB</name>
<dbReference type="InterPro" id="IPR036515">
    <property type="entry name" value="Transposase_17_sf"/>
</dbReference>
<proteinExistence type="predicted"/>
<accession>A0A1Y0ED83</accession>
<dbReference type="InterPro" id="IPR002686">
    <property type="entry name" value="Transposase_17"/>
</dbReference>
<protein>
    <submittedName>
        <fullName evidence="2">REP-associated tyrosine transposase</fullName>
    </submittedName>
</protein>
<keyword evidence="3" id="KW-1185">Reference proteome</keyword>
<dbReference type="SUPFAM" id="SSF143422">
    <property type="entry name" value="Transposase IS200-like"/>
    <property type="match status" value="1"/>
</dbReference>
<evidence type="ECO:0000259" key="1">
    <source>
        <dbReference type="SMART" id="SM01321"/>
    </source>
</evidence>
<dbReference type="PANTHER" id="PTHR36966">
    <property type="entry name" value="REP-ASSOCIATED TYROSINE TRANSPOSASE"/>
    <property type="match status" value="1"/>
</dbReference>
<dbReference type="Gene3D" id="3.30.70.1290">
    <property type="entry name" value="Transposase IS200-like"/>
    <property type="match status" value="1"/>
</dbReference>
<evidence type="ECO:0000313" key="3">
    <source>
        <dbReference type="Proteomes" id="UP000195273"/>
    </source>
</evidence>
<dbReference type="InterPro" id="IPR052715">
    <property type="entry name" value="RAYT_transposase"/>
</dbReference>
<dbReference type="AlphaFoldDB" id="A0A1Y0ED83"/>
<dbReference type="NCBIfam" id="NF047646">
    <property type="entry name" value="REP_Tyr_transpos"/>
    <property type="match status" value="1"/>
</dbReference>
<evidence type="ECO:0000313" key="2">
    <source>
        <dbReference type="EMBL" id="ARU01534.1"/>
    </source>
</evidence>
<sequence>MSHYIRLYVPGGTYFFTLRLQDPQSDLLTARIALLRDAVRLCRKQAPFHIDAAVILPAQLHMIWTLPPGDADFSGRWRMIKSSFSRHLPVPDTLTPVQKRRGEKGIWQRRFWEHVIRDEDDFIRHMHLMTTAPVRAGLVRRAADWPYASWHPRHQTAARTIAPVPSSRDPAIAAPAM</sequence>
<feature type="domain" description="Transposase IS200-like" evidence="1">
    <location>
        <begin position="9"/>
        <end position="129"/>
    </location>
</feature>
<dbReference type="RefSeq" id="WP_087208383.1">
    <property type="nucleotide sequence ID" value="NZ_CP021431.1"/>
</dbReference>
<dbReference type="PANTHER" id="PTHR36966:SF1">
    <property type="entry name" value="REP-ASSOCIATED TYROSINE TRANSPOSASE"/>
    <property type="match status" value="1"/>
</dbReference>
<organism evidence="2 3">
    <name type="scientific">Yoonia vestfoldensis</name>
    <dbReference type="NCBI Taxonomy" id="245188"/>
    <lineage>
        <taxon>Bacteria</taxon>
        <taxon>Pseudomonadati</taxon>
        <taxon>Pseudomonadota</taxon>
        <taxon>Alphaproteobacteria</taxon>
        <taxon>Rhodobacterales</taxon>
        <taxon>Paracoccaceae</taxon>
        <taxon>Yoonia</taxon>
    </lineage>
</organism>
<gene>
    <name evidence="2" type="primary">rayT</name>
    <name evidence="2" type="ORF">LOKVESSMR4R_02228</name>
</gene>
<reference evidence="2 3" key="1">
    <citation type="submission" date="2017-05" db="EMBL/GenBank/DDBJ databases">
        <title>Genome Sequence of Loktanella vestfoldensis Strain SMR4r Isolated from a Culture of the Diatom Skeletonema marinoi.</title>
        <authorList>
            <person name="Topel M."/>
            <person name="Pinder M.I.M."/>
            <person name="Johansson O.N."/>
            <person name="Kourtchenko O."/>
            <person name="Godhe A."/>
            <person name="Clarke A.K."/>
        </authorList>
    </citation>
    <scope>NUCLEOTIDE SEQUENCE [LARGE SCALE GENOMIC DNA]</scope>
    <source>
        <strain evidence="2 3">SMR4r</strain>
    </source>
</reference>
<dbReference type="EMBL" id="CP021431">
    <property type="protein sequence ID" value="ARU01534.1"/>
    <property type="molecule type" value="Genomic_DNA"/>
</dbReference>
<dbReference type="GO" id="GO:0006313">
    <property type="term" value="P:DNA transposition"/>
    <property type="evidence" value="ECO:0007669"/>
    <property type="project" value="InterPro"/>
</dbReference>
<dbReference type="GO" id="GO:0004803">
    <property type="term" value="F:transposase activity"/>
    <property type="evidence" value="ECO:0007669"/>
    <property type="project" value="InterPro"/>
</dbReference>